<proteinExistence type="predicted"/>
<dbReference type="EMBL" id="JAPQKP010000002">
    <property type="protein sequence ID" value="KAJ5207328.1"/>
    <property type="molecule type" value="Genomic_DNA"/>
</dbReference>
<gene>
    <name evidence="2" type="ORF">N7472_003776</name>
</gene>
<keyword evidence="1" id="KW-0812">Transmembrane</keyword>
<evidence type="ECO:0000313" key="2">
    <source>
        <dbReference type="EMBL" id="KAJ5207328.1"/>
    </source>
</evidence>
<dbReference type="OrthoDB" id="2014201at2759"/>
<keyword evidence="3" id="KW-1185">Reference proteome</keyword>
<dbReference type="AlphaFoldDB" id="A0A9W9MTQ9"/>
<feature type="transmembrane region" description="Helical" evidence="1">
    <location>
        <begin position="72"/>
        <end position="92"/>
    </location>
</feature>
<keyword evidence="1" id="KW-1133">Transmembrane helix</keyword>
<keyword evidence="1" id="KW-0472">Membrane</keyword>
<evidence type="ECO:0000313" key="3">
    <source>
        <dbReference type="Proteomes" id="UP001150879"/>
    </source>
</evidence>
<feature type="transmembrane region" description="Helical" evidence="1">
    <location>
        <begin position="112"/>
        <end position="131"/>
    </location>
</feature>
<evidence type="ECO:0000256" key="1">
    <source>
        <dbReference type="SAM" id="Phobius"/>
    </source>
</evidence>
<reference evidence="2" key="1">
    <citation type="submission" date="2022-11" db="EMBL/GenBank/DDBJ databases">
        <authorList>
            <person name="Petersen C."/>
        </authorList>
    </citation>
    <scope>NUCLEOTIDE SEQUENCE</scope>
    <source>
        <strain evidence="2">IBT 16849</strain>
    </source>
</reference>
<comment type="caution">
    <text evidence="2">The sequence shown here is derived from an EMBL/GenBank/DDBJ whole genome shotgun (WGS) entry which is preliminary data.</text>
</comment>
<sequence length="162" mass="18243">MYFQTLHRLGSKVGRLIMYPLKFPSDNDSPEGRLQIQARDRDGVKLMPIVVQKRESSGGTIHDPRGTSSSLLSIKASVTGSLSGTLIVWPVISPMAAPRSYWELRTQSRKLTTMITIIQLSVFELTISWIHKNAREKSYNIKIINYLRTIALLPFFIGPVVS</sequence>
<protein>
    <submittedName>
        <fullName evidence="2">Nucleotide-diphospho-sugar transferase</fullName>
    </submittedName>
</protein>
<accession>A0A9W9MTQ9</accession>
<feature type="transmembrane region" description="Helical" evidence="1">
    <location>
        <begin position="143"/>
        <end position="161"/>
    </location>
</feature>
<organism evidence="2 3">
    <name type="scientific">Penicillium cf. griseofulvum</name>
    <dbReference type="NCBI Taxonomy" id="2972120"/>
    <lineage>
        <taxon>Eukaryota</taxon>
        <taxon>Fungi</taxon>
        <taxon>Dikarya</taxon>
        <taxon>Ascomycota</taxon>
        <taxon>Pezizomycotina</taxon>
        <taxon>Eurotiomycetes</taxon>
        <taxon>Eurotiomycetidae</taxon>
        <taxon>Eurotiales</taxon>
        <taxon>Aspergillaceae</taxon>
        <taxon>Penicillium</taxon>
    </lineage>
</organism>
<dbReference type="Proteomes" id="UP001150879">
    <property type="component" value="Unassembled WGS sequence"/>
</dbReference>
<reference evidence="2" key="2">
    <citation type="journal article" date="2023" name="IMA Fungus">
        <title>Comparative genomic study of the Penicillium genus elucidates a diverse pangenome and 15 lateral gene transfer events.</title>
        <authorList>
            <person name="Petersen C."/>
            <person name="Sorensen T."/>
            <person name="Nielsen M.R."/>
            <person name="Sondergaard T.E."/>
            <person name="Sorensen J.L."/>
            <person name="Fitzpatrick D.A."/>
            <person name="Frisvad J.C."/>
            <person name="Nielsen K.L."/>
        </authorList>
    </citation>
    <scope>NUCLEOTIDE SEQUENCE</scope>
    <source>
        <strain evidence="2">IBT 16849</strain>
    </source>
</reference>
<keyword evidence="2" id="KW-0808">Transferase</keyword>
<name>A0A9W9MTQ9_9EURO</name>
<dbReference type="GO" id="GO:0016740">
    <property type="term" value="F:transferase activity"/>
    <property type="evidence" value="ECO:0007669"/>
    <property type="project" value="UniProtKB-KW"/>
</dbReference>